<reference evidence="9" key="1">
    <citation type="submission" date="2021-04" db="EMBL/GenBank/DDBJ databases">
        <title>Pseudonocardia sp. nov., isolated from sandy soil of mangrove forest.</title>
        <authorList>
            <person name="Zan Z."/>
            <person name="Huang R."/>
            <person name="Liu W."/>
        </authorList>
    </citation>
    <scope>NUCLEOTIDE SEQUENCE</scope>
    <source>
        <strain evidence="9">S2-4</strain>
    </source>
</reference>
<keyword evidence="9" id="KW-0560">Oxidoreductase</keyword>
<name>A0ABT0ZZ31_9PSEU</name>
<keyword evidence="10" id="KW-1185">Reference proteome</keyword>
<evidence type="ECO:0000256" key="6">
    <source>
        <dbReference type="SAM" id="MobiDB-lite"/>
    </source>
</evidence>
<protein>
    <submittedName>
        <fullName evidence="9">Choline dehydrogenase</fullName>
        <ecNumber evidence="9">1.1.99.1</ecNumber>
    </submittedName>
</protein>
<dbReference type="InterPro" id="IPR000172">
    <property type="entry name" value="GMC_OxRdtase_N"/>
</dbReference>
<comment type="caution">
    <text evidence="9">The sequence shown here is derived from an EMBL/GenBank/DDBJ whole genome shotgun (WGS) entry which is preliminary data.</text>
</comment>
<dbReference type="PROSITE" id="PS00624">
    <property type="entry name" value="GMC_OXRED_2"/>
    <property type="match status" value="1"/>
</dbReference>
<dbReference type="SUPFAM" id="SSF51905">
    <property type="entry name" value="FAD/NAD(P)-binding domain"/>
    <property type="match status" value="1"/>
</dbReference>
<dbReference type="InterPro" id="IPR036188">
    <property type="entry name" value="FAD/NAD-bd_sf"/>
</dbReference>
<accession>A0ABT0ZZ31</accession>
<dbReference type="EC" id="1.1.99.1" evidence="9"/>
<evidence type="ECO:0000256" key="4">
    <source>
        <dbReference type="ARBA" id="ARBA00022827"/>
    </source>
</evidence>
<evidence type="ECO:0000313" key="9">
    <source>
        <dbReference type="EMBL" id="MCO1656005.1"/>
    </source>
</evidence>
<dbReference type="EMBL" id="JAGSOV010000028">
    <property type="protein sequence ID" value="MCO1656005.1"/>
    <property type="molecule type" value="Genomic_DNA"/>
</dbReference>
<keyword evidence="3 5" id="KW-0285">Flavoprotein</keyword>
<feature type="region of interest" description="Disordered" evidence="6">
    <location>
        <begin position="542"/>
        <end position="565"/>
    </location>
</feature>
<dbReference type="GO" id="GO:0008812">
    <property type="term" value="F:choline dehydrogenase activity"/>
    <property type="evidence" value="ECO:0007669"/>
    <property type="project" value="UniProtKB-EC"/>
</dbReference>
<comment type="cofactor">
    <cofactor evidence="1">
        <name>FAD</name>
        <dbReference type="ChEBI" id="CHEBI:57692"/>
    </cofactor>
</comment>
<organism evidence="9 10">
    <name type="scientific">Pseudonocardia humida</name>
    <dbReference type="NCBI Taxonomy" id="2800819"/>
    <lineage>
        <taxon>Bacteria</taxon>
        <taxon>Bacillati</taxon>
        <taxon>Actinomycetota</taxon>
        <taxon>Actinomycetes</taxon>
        <taxon>Pseudonocardiales</taxon>
        <taxon>Pseudonocardiaceae</taxon>
        <taxon>Pseudonocardia</taxon>
    </lineage>
</organism>
<gene>
    <name evidence="9" type="ORF">KDL28_13175</name>
</gene>
<dbReference type="PIRSF" id="PIRSF000137">
    <property type="entry name" value="Alcohol_oxidase"/>
    <property type="match status" value="1"/>
</dbReference>
<evidence type="ECO:0000259" key="7">
    <source>
        <dbReference type="PROSITE" id="PS00623"/>
    </source>
</evidence>
<evidence type="ECO:0000259" key="8">
    <source>
        <dbReference type="PROSITE" id="PS00624"/>
    </source>
</evidence>
<dbReference type="InterPro" id="IPR012132">
    <property type="entry name" value="GMC_OxRdtase"/>
</dbReference>
<comment type="similarity">
    <text evidence="2 5">Belongs to the GMC oxidoreductase family.</text>
</comment>
<dbReference type="PANTHER" id="PTHR11552">
    <property type="entry name" value="GLUCOSE-METHANOL-CHOLINE GMC OXIDOREDUCTASE"/>
    <property type="match status" value="1"/>
</dbReference>
<dbReference type="Proteomes" id="UP001165283">
    <property type="component" value="Unassembled WGS sequence"/>
</dbReference>
<dbReference type="PROSITE" id="PS00623">
    <property type="entry name" value="GMC_OXRED_1"/>
    <property type="match status" value="1"/>
</dbReference>
<evidence type="ECO:0000313" key="10">
    <source>
        <dbReference type="Proteomes" id="UP001165283"/>
    </source>
</evidence>
<evidence type="ECO:0000256" key="1">
    <source>
        <dbReference type="ARBA" id="ARBA00001974"/>
    </source>
</evidence>
<dbReference type="PANTHER" id="PTHR11552:SF147">
    <property type="entry name" value="CHOLINE DEHYDROGENASE, MITOCHONDRIAL"/>
    <property type="match status" value="1"/>
</dbReference>
<dbReference type="InterPro" id="IPR007867">
    <property type="entry name" value="GMC_OxRtase_C"/>
</dbReference>
<dbReference type="Gene3D" id="3.50.50.60">
    <property type="entry name" value="FAD/NAD(P)-binding domain"/>
    <property type="match status" value="1"/>
</dbReference>
<dbReference type="RefSeq" id="WP_252438317.1">
    <property type="nucleotide sequence ID" value="NZ_JAGSOV010000028.1"/>
</dbReference>
<evidence type="ECO:0000256" key="2">
    <source>
        <dbReference type="ARBA" id="ARBA00010790"/>
    </source>
</evidence>
<dbReference type="Pfam" id="PF00732">
    <property type="entry name" value="GMC_oxred_N"/>
    <property type="match status" value="1"/>
</dbReference>
<sequence length="565" mass="61563">MSNSTYDFVIVGGGAAGCALANRLSADPGNNVLLLEAGMPDYPWDVLTHMPAAMGIAISTDSHNWKYVSEPEPYMKNRQMPHPRGKLLGGSGSINAMNFMRGHPSNFEKWAEHTGTKDWDNAHVLPYFKRVETSLSFGDSEFRGNHGPHVLTRAALDNPLFDIFFSAAQQGGYKLTTDFNGARQEGFSAFERFIVNGKRRSSSQAYLRPVQGRKNLTVRTHAYATKIVFAGKRATGVVYRGRNGTEYHVSGGEIVLCGGSFNSPQLLQLSGVGNAAELEQVGIAPVHDLPGVGENLEDHLAVQVQHASTQPISMIAMKNKLNWPGMGLKWLAGKGEATSNMFEAAGFVRSSEDREWPDVILVFAAMAMAFDPDKQVEGHGYQLHVGTMSATSRGSVKIASADPMVHPRIQMNYLSTERDREDWIKALRLGRELLEQPAFKEIDGGEVVPGPHVQTDEELLDWVASKAQTGLHPSGTCRMGHGEAEVVDPGTMRVHGLDGLRVVDASVFPTTTNAQIYAPVMMVAEKGADIILGNTPLAPEYPEYDTTTAVRRPRPRPTARSANPA</sequence>
<dbReference type="NCBIfam" id="NF002550">
    <property type="entry name" value="PRK02106.1"/>
    <property type="match status" value="1"/>
</dbReference>
<proteinExistence type="inferred from homology"/>
<dbReference type="Pfam" id="PF05199">
    <property type="entry name" value="GMC_oxred_C"/>
    <property type="match status" value="1"/>
</dbReference>
<evidence type="ECO:0000256" key="5">
    <source>
        <dbReference type="RuleBase" id="RU003968"/>
    </source>
</evidence>
<dbReference type="SUPFAM" id="SSF54373">
    <property type="entry name" value="FAD-linked reductases, C-terminal domain"/>
    <property type="match status" value="1"/>
</dbReference>
<feature type="domain" description="Glucose-methanol-choline oxidoreductase N-terminal" evidence="7">
    <location>
        <begin position="85"/>
        <end position="108"/>
    </location>
</feature>
<evidence type="ECO:0000256" key="3">
    <source>
        <dbReference type="ARBA" id="ARBA00022630"/>
    </source>
</evidence>
<dbReference type="Gene3D" id="3.30.560.10">
    <property type="entry name" value="Glucose Oxidase, domain 3"/>
    <property type="match status" value="1"/>
</dbReference>
<keyword evidence="4 5" id="KW-0274">FAD</keyword>
<feature type="domain" description="Glucose-methanol-choline oxidoreductase N-terminal" evidence="8">
    <location>
        <begin position="259"/>
        <end position="273"/>
    </location>
</feature>